<proteinExistence type="predicted"/>
<reference evidence="1" key="1">
    <citation type="journal article" date="2021" name="Proc. Natl. Acad. Sci. U.S.A.">
        <title>A Catalog of Tens of Thousands of Viruses from Human Metagenomes Reveals Hidden Associations with Chronic Diseases.</title>
        <authorList>
            <person name="Tisza M.J."/>
            <person name="Buck C.B."/>
        </authorList>
    </citation>
    <scope>NUCLEOTIDE SEQUENCE</scope>
    <source>
        <strain evidence="1">CtDYl1</strain>
    </source>
</reference>
<evidence type="ECO:0000313" key="1">
    <source>
        <dbReference type="EMBL" id="DAE27917.1"/>
    </source>
</evidence>
<name>A0A8S5RA31_9VIRU</name>
<accession>A0A8S5RA31</accession>
<protein>
    <submittedName>
        <fullName evidence="1">Uncharacterized protein</fullName>
    </submittedName>
</protein>
<sequence>MSREIFFKYRLTFKRNLFKLLNNDGRGNSGRAGLTVQKNR</sequence>
<organism evidence="1">
    <name type="scientific">virus sp. ctDYl1</name>
    <dbReference type="NCBI Taxonomy" id="2826795"/>
    <lineage>
        <taxon>Viruses</taxon>
    </lineage>
</organism>
<dbReference type="EMBL" id="BK015846">
    <property type="protein sequence ID" value="DAE27917.1"/>
    <property type="molecule type" value="Genomic_DNA"/>
</dbReference>